<proteinExistence type="predicted"/>
<accession>A0A7Y9PIF1</accession>
<sequence length="34" mass="3774">MFDLLSIISTVVLFGIALVYVHASEALKERRPNA</sequence>
<dbReference type="EMBL" id="JACCCW010000002">
    <property type="protein sequence ID" value="NYF80482.1"/>
    <property type="molecule type" value="Genomic_DNA"/>
</dbReference>
<gene>
    <name evidence="1" type="ORF">HDF17_002802</name>
</gene>
<name>A0A7Y9PIF1_9BACT</name>
<keyword evidence="2" id="KW-1185">Reference proteome</keyword>
<organism evidence="1 2">
    <name type="scientific">Granulicella arctica</name>
    <dbReference type="NCBI Taxonomy" id="940613"/>
    <lineage>
        <taxon>Bacteria</taxon>
        <taxon>Pseudomonadati</taxon>
        <taxon>Acidobacteriota</taxon>
        <taxon>Terriglobia</taxon>
        <taxon>Terriglobales</taxon>
        <taxon>Acidobacteriaceae</taxon>
        <taxon>Granulicella</taxon>
    </lineage>
</organism>
<evidence type="ECO:0000313" key="2">
    <source>
        <dbReference type="Proteomes" id="UP000589520"/>
    </source>
</evidence>
<evidence type="ECO:0000313" key="1">
    <source>
        <dbReference type="EMBL" id="NYF80482.1"/>
    </source>
</evidence>
<reference evidence="1 2" key="1">
    <citation type="submission" date="2020-07" db="EMBL/GenBank/DDBJ databases">
        <title>Genomic Encyclopedia of Type Strains, Phase IV (KMG-V): Genome sequencing to study the core and pangenomes of soil and plant-associated prokaryotes.</title>
        <authorList>
            <person name="Whitman W."/>
        </authorList>
    </citation>
    <scope>NUCLEOTIDE SEQUENCE [LARGE SCALE GENOMIC DNA]</scope>
    <source>
        <strain evidence="1 2">X4EP2</strain>
    </source>
</reference>
<dbReference type="AlphaFoldDB" id="A0A7Y9PIF1"/>
<comment type="caution">
    <text evidence="1">The sequence shown here is derived from an EMBL/GenBank/DDBJ whole genome shotgun (WGS) entry which is preliminary data.</text>
</comment>
<dbReference type="Proteomes" id="UP000589520">
    <property type="component" value="Unassembled WGS sequence"/>
</dbReference>
<protein>
    <submittedName>
        <fullName evidence="1">Uncharacterized protein</fullName>
    </submittedName>
</protein>